<name>A0A0G0QVY5_9BACT</name>
<comment type="caution">
    <text evidence="2">The sequence shown here is derived from an EMBL/GenBank/DDBJ whole genome shotgun (WGS) entry which is preliminary data.</text>
</comment>
<feature type="transmembrane region" description="Helical" evidence="1">
    <location>
        <begin position="6"/>
        <end position="32"/>
    </location>
</feature>
<evidence type="ECO:0000256" key="1">
    <source>
        <dbReference type="SAM" id="Phobius"/>
    </source>
</evidence>
<dbReference type="EMBL" id="LBYC01000024">
    <property type="protein sequence ID" value="KKR41516.1"/>
    <property type="molecule type" value="Genomic_DNA"/>
</dbReference>
<reference evidence="2 3" key="1">
    <citation type="journal article" date="2015" name="Nature">
        <title>rRNA introns, odd ribosomes, and small enigmatic genomes across a large radiation of phyla.</title>
        <authorList>
            <person name="Brown C.T."/>
            <person name="Hug L.A."/>
            <person name="Thomas B.C."/>
            <person name="Sharon I."/>
            <person name="Castelle C.J."/>
            <person name="Singh A."/>
            <person name="Wilkins M.J."/>
            <person name="Williams K.H."/>
            <person name="Banfield J.F."/>
        </authorList>
    </citation>
    <scope>NUCLEOTIDE SEQUENCE [LARGE SCALE GENOMIC DNA]</scope>
</reference>
<gene>
    <name evidence="2" type="ORF">UT78_C0024G0002</name>
</gene>
<evidence type="ECO:0000313" key="3">
    <source>
        <dbReference type="Proteomes" id="UP000034301"/>
    </source>
</evidence>
<accession>A0A0G0QVY5</accession>
<sequence>MNGDFWGYVVWAIYACKAVVALFVFGVLYLAIDLPPWSKWANQMLGVRRLKKG</sequence>
<dbReference type="Proteomes" id="UP000034301">
    <property type="component" value="Unassembled WGS sequence"/>
</dbReference>
<organism evidence="2 3">
    <name type="scientific">Candidatus Nomurabacteria bacterium GW2011_GWF2_40_12</name>
    <dbReference type="NCBI Taxonomy" id="1618776"/>
    <lineage>
        <taxon>Bacteria</taxon>
        <taxon>Candidatus Nomuraibacteriota</taxon>
    </lineage>
</organism>
<keyword evidence="1" id="KW-1133">Transmembrane helix</keyword>
<keyword evidence="1" id="KW-0812">Transmembrane</keyword>
<keyword evidence="1" id="KW-0472">Membrane</keyword>
<evidence type="ECO:0000313" key="2">
    <source>
        <dbReference type="EMBL" id="KKR41516.1"/>
    </source>
</evidence>
<dbReference type="AlphaFoldDB" id="A0A0G0QVY5"/>
<proteinExistence type="predicted"/>
<protein>
    <submittedName>
        <fullName evidence="2">Uncharacterized protein</fullName>
    </submittedName>
</protein>